<comment type="caution">
    <text evidence="2">The sequence shown here is derived from an EMBL/GenBank/DDBJ whole genome shotgun (WGS) entry which is preliminary data.</text>
</comment>
<dbReference type="InterPro" id="IPR029058">
    <property type="entry name" value="AB_hydrolase_fold"/>
</dbReference>
<proteinExistence type="predicted"/>
<dbReference type="Gene3D" id="3.40.50.1820">
    <property type="entry name" value="alpha/beta hydrolase"/>
    <property type="match status" value="1"/>
</dbReference>
<dbReference type="PRINTS" id="PR00111">
    <property type="entry name" value="ABHYDROLASE"/>
</dbReference>
<dbReference type="SUPFAM" id="SSF53474">
    <property type="entry name" value="alpha/beta-Hydrolases"/>
    <property type="match status" value="1"/>
</dbReference>
<dbReference type="GO" id="GO:0016787">
    <property type="term" value="F:hydrolase activity"/>
    <property type="evidence" value="ECO:0007669"/>
    <property type="project" value="UniProtKB-KW"/>
</dbReference>
<accession>A0ABT2J8C2</accession>
<protein>
    <submittedName>
        <fullName evidence="2">Alpha/beta hydrolase</fullName>
    </submittedName>
</protein>
<keyword evidence="2" id="KW-0378">Hydrolase</keyword>
<dbReference type="InterPro" id="IPR000073">
    <property type="entry name" value="AB_hydrolase_1"/>
</dbReference>
<dbReference type="Pfam" id="PF12697">
    <property type="entry name" value="Abhydrolase_6"/>
    <property type="match status" value="1"/>
</dbReference>
<dbReference type="PANTHER" id="PTHR43689:SF8">
    <property type="entry name" value="ALPHA_BETA-HYDROLASES SUPERFAMILY PROTEIN"/>
    <property type="match status" value="1"/>
</dbReference>
<name>A0ABT2J8C2_9PSEU</name>
<evidence type="ECO:0000313" key="3">
    <source>
        <dbReference type="Proteomes" id="UP001156441"/>
    </source>
</evidence>
<dbReference type="EMBL" id="JAFFZE010000011">
    <property type="protein sequence ID" value="MCT2584113.1"/>
    <property type="molecule type" value="Genomic_DNA"/>
</dbReference>
<evidence type="ECO:0000259" key="1">
    <source>
        <dbReference type="Pfam" id="PF12697"/>
    </source>
</evidence>
<dbReference type="RefSeq" id="WP_260191512.1">
    <property type="nucleotide sequence ID" value="NZ_JAFFZE010000011.1"/>
</dbReference>
<organism evidence="2 3">
    <name type="scientific">Actinophytocola gossypii</name>
    <dbReference type="NCBI Taxonomy" id="2812003"/>
    <lineage>
        <taxon>Bacteria</taxon>
        <taxon>Bacillati</taxon>
        <taxon>Actinomycetota</taxon>
        <taxon>Actinomycetes</taxon>
        <taxon>Pseudonocardiales</taxon>
        <taxon>Pseudonocardiaceae</taxon>
    </lineage>
</organism>
<dbReference type="PANTHER" id="PTHR43689">
    <property type="entry name" value="HYDROLASE"/>
    <property type="match status" value="1"/>
</dbReference>
<keyword evidence="3" id="KW-1185">Reference proteome</keyword>
<dbReference type="Proteomes" id="UP001156441">
    <property type="component" value="Unassembled WGS sequence"/>
</dbReference>
<gene>
    <name evidence="2" type="ORF">JT362_13395</name>
</gene>
<feature type="domain" description="AB hydrolase-1" evidence="1">
    <location>
        <begin position="60"/>
        <end position="293"/>
    </location>
</feature>
<sequence length="306" mass="33325">MRVVVGVEAAKTTGVHDVYLAQLPAELRPSPLPARVSTWWRWRDVDVHVERVGEPDAPRVLLLHGAGGHAAALWPYAALAAERGYHVVVPDLPGYGRTRVPRRRDVRYGDWVELARALAVAERPSLLIGASMGGMLAYEVATRAGVVDRILVTCLLDPRDPVARRHISRHRWLGAAARPLLRVAAGPLAGVSVPMRRLANMRAIANRPELVDVVLADRRGGGTRMPLGFLRSFLDSAPAVEPEDATGVTVVLAHPAEDRWTPTEVSLRFFDRIAAPKRLVPLLGAGHYPVELPGARQLVDAIGSPR</sequence>
<reference evidence="2 3" key="1">
    <citation type="submission" date="2021-02" db="EMBL/GenBank/DDBJ databases">
        <title>Actinophytocola xerophila sp. nov., isolated from soil of cotton cropping field.</title>
        <authorList>
            <person name="Huang R."/>
            <person name="Chen X."/>
            <person name="Ge X."/>
            <person name="Liu W."/>
        </authorList>
    </citation>
    <scope>NUCLEOTIDE SEQUENCE [LARGE SCALE GENOMIC DNA]</scope>
    <source>
        <strain evidence="2 3">S1-96</strain>
    </source>
</reference>
<evidence type="ECO:0000313" key="2">
    <source>
        <dbReference type="EMBL" id="MCT2584113.1"/>
    </source>
</evidence>